<dbReference type="InterPro" id="IPR037171">
    <property type="entry name" value="NagB/RpiA_transferase-like"/>
</dbReference>
<dbReference type="EC" id="6.3.3.2" evidence="5"/>
<dbReference type="PIRSF" id="PIRSF006806">
    <property type="entry name" value="FTHF_cligase"/>
    <property type="match status" value="1"/>
</dbReference>
<dbReference type="InterPro" id="IPR024185">
    <property type="entry name" value="FTHF_cligase-like_sf"/>
</dbReference>
<evidence type="ECO:0000256" key="3">
    <source>
        <dbReference type="ARBA" id="ARBA00022840"/>
    </source>
</evidence>
<dbReference type="Pfam" id="PF01812">
    <property type="entry name" value="5-FTHF_cyc-lig"/>
    <property type="match status" value="1"/>
</dbReference>
<dbReference type="GO" id="GO:0030272">
    <property type="term" value="F:5-formyltetrahydrofolate cyclo-ligase activity"/>
    <property type="evidence" value="ECO:0007669"/>
    <property type="project" value="UniProtKB-EC"/>
</dbReference>
<keyword evidence="3 4" id="KW-0067">ATP-binding</keyword>
<keyword evidence="2 4" id="KW-0547">Nucleotide-binding</keyword>
<sequence length="189" mass="22170">MVKNKIRKSLLKQGQLFCQNDIEELNSQIQKNVFKEIDIESSKNTLLYFQYKNEIPTNLIIDELLKYSNNIYMPRIVSENELKFNLFKEGETLKKNKYGIDELMNEDYINPIVLNTMFIPFVGIDKNGHRLGYGGGFFDKTLEQLKSQKGRPLFVGLGYDYQILEERFGESHDIKYDLVITESRVLSYD</sequence>
<comment type="cofactor">
    <cofactor evidence="5">
        <name>Mg(2+)</name>
        <dbReference type="ChEBI" id="CHEBI:18420"/>
    </cofactor>
</comment>
<dbReference type="PANTHER" id="PTHR23407:SF1">
    <property type="entry name" value="5-FORMYLTETRAHYDROFOLATE CYCLO-LIGASE"/>
    <property type="match status" value="1"/>
</dbReference>
<keyword evidence="6" id="KW-0436">Ligase</keyword>
<organism evidence="6 7">
    <name type="scientific">SAR86 cluster bacterium</name>
    <dbReference type="NCBI Taxonomy" id="2030880"/>
    <lineage>
        <taxon>Bacteria</taxon>
        <taxon>Pseudomonadati</taxon>
        <taxon>Pseudomonadota</taxon>
        <taxon>Gammaproteobacteria</taxon>
        <taxon>SAR86 cluster</taxon>
    </lineage>
</organism>
<reference evidence="6 7" key="1">
    <citation type="submission" date="2019-02" db="EMBL/GenBank/DDBJ databases">
        <title>Prokaryotic population dynamics and viral predation in marine succession experiment using metagenomics: the confinement effect.</title>
        <authorList>
            <person name="Haro-Moreno J.M."/>
            <person name="Rodriguez-Valera F."/>
            <person name="Lopez-Perez M."/>
        </authorList>
    </citation>
    <scope>NUCLEOTIDE SEQUENCE [LARGE SCALE GENOMIC DNA]</scope>
    <source>
        <strain evidence="6">MED-G160</strain>
    </source>
</reference>
<keyword evidence="5" id="KW-0460">Magnesium</keyword>
<comment type="caution">
    <text evidence="6">The sequence shown here is derived from an EMBL/GenBank/DDBJ whole genome shotgun (WGS) entry which is preliminary data.</text>
</comment>
<dbReference type="SUPFAM" id="SSF100950">
    <property type="entry name" value="NagB/RpiA/CoA transferase-like"/>
    <property type="match status" value="1"/>
</dbReference>
<dbReference type="Proteomes" id="UP000318710">
    <property type="component" value="Unassembled WGS sequence"/>
</dbReference>
<dbReference type="EMBL" id="SHBF01000007">
    <property type="protein sequence ID" value="RZO27982.1"/>
    <property type="molecule type" value="Genomic_DNA"/>
</dbReference>
<proteinExistence type="inferred from homology"/>
<dbReference type="GO" id="GO:0035999">
    <property type="term" value="P:tetrahydrofolate interconversion"/>
    <property type="evidence" value="ECO:0007669"/>
    <property type="project" value="TreeGrafter"/>
</dbReference>
<feature type="binding site" evidence="4">
    <location>
        <begin position="3"/>
        <end position="7"/>
    </location>
    <ligand>
        <name>ATP</name>
        <dbReference type="ChEBI" id="CHEBI:30616"/>
    </ligand>
</feature>
<comment type="catalytic activity">
    <reaction evidence="5">
        <text>(6S)-5-formyl-5,6,7,8-tetrahydrofolate + ATP = (6R)-5,10-methenyltetrahydrofolate + ADP + phosphate</text>
        <dbReference type="Rhea" id="RHEA:10488"/>
        <dbReference type="ChEBI" id="CHEBI:30616"/>
        <dbReference type="ChEBI" id="CHEBI:43474"/>
        <dbReference type="ChEBI" id="CHEBI:57455"/>
        <dbReference type="ChEBI" id="CHEBI:57457"/>
        <dbReference type="ChEBI" id="CHEBI:456216"/>
        <dbReference type="EC" id="6.3.3.2"/>
    </reaction>
</comment>
<dbReference type="InterPro" id="IPR002698">
    <property type="entry name" value="FTHF_cligase"/>
</dbReference>
<accession>A0A520N3B9</accession>
<evidence type="ECO:0000256" key="1">
    <source>
        <dbReference type="ARBA" id="ARBA00010638"/>
    </source>
</evidence>
<evidence type="ECO:0000313" key="7">
    <source>
        <dbReference type="Proteomes" id="UP000318710"/>
    </source>
</evidence>
<gene>
    <name evidence="6" type="ORF">EVA93_02030</name>
</gene>
<dbReference type="PANTHER" id="PTHR23407">
    <property type="entry name" value="ATPASE INHIBITOR/5-FORMYLTETRAHYDROFOLATE CYCLO-LIGASE"/>
    <property type="match status" value="1"/>
</dbReference>
<keyword evidence="5" id="KW-0479">Metal-binding</keyword>
<evidence type="ECO:0000256" key="5">
    <source>
        <dbReference type="RuleBase" id="RU361279"/>
    </source>
</evidence>
<evidence type="ECO:0000313" key="6">
    <source>
        <dbReference type="EMBL" id="RZO27982.1"/>
    </source>
</evidence>
<dbReference type="NCBIfam" id="TIGR02727">
    <property type="entry name" value="MTHFS_bact"/>
    <property type="match status" value="1"/>
</dbReference>
<feature type="binding site" evidence="4">
    <location>
        <position position="54"/>
    </location>
    <ligand>
        <name>substrate</name>
    </ligand>
</feature>
<dbReference type="GO" id="GO:0005524">
    <property type="term" value="F:ATP binding"/>
    <property type="evidence" value="ECO:0007669"/>
    <property type="project" value="UniProtKB-KW"/>
</dbReference>
<evidence type="ECO:0000256" key="2">
    <source>
        <dbReference type="ARBA" id="ARBA00022741"/>
    </source>
</evidence>
<dbReference type="GO" id="GO:0009396">
    <property type="term" value="P:folic acid-containing compound biosynthetic process"/>
    <property type="evidence" value="ECO:0007669"/>
    <property type="project" value="TreeGrafter"/>
</dbReference>
<comment type="similarity">
    <text evidence="1 5">Belongs to the 5-formyltetrahydrofolate cyclo-ligase family.</text>
</comment>
<dbReference type="Gene3D" id="3.40.50.10420">
    <property type="entry name" value="NagB/RpiA/CoA transferase-like"/>
    <property type="match status" value="1"/>
</dbReference>
<dbReference type="GO" id="GO:0046872">
    <property type="term" value="F:metal ion binding"/>
    <property type="evidence" value="ECO:0007669"/>
    <property type="project" value="UniProtKB-KW"/>
</dbReference>
<dbReference type="AlphaFoldDB" id="A0A520N3B9"/>
<evidence type="ECO:0000256" key="4">
    <source>
        <dbReference type="PIRSR" id="PIRSR006806-1"/>
    </source>
</evidence>
<protein>
    <recommendedName>
        <fullName evidence="5">5-formyltetrahydrofolate cyclo-ligase</fullName>
        <ecNumber evidence="5">6.3.3.2</ecNumber>
    </recommendedName>
</protein>
<name>A0A520N3B9_9GAMM</name>